<dbReference type="EMBL" id="JAOVZR010000001">
    <property type="protein sequence ID" value="MCY0146307.1"/>
    <property type="molecule type" value="Genomic_DNA"/>
</dbReference>
<name>A0ABT3Z3G5_9HYPH</name>
<dbReference type="Pfam" id="PF20057">
    <property type="entry name" value="DUF6456"/>
    <property type="match status" value="1"/>
</dbReference>
<proteinExistence type="predicted"/>
<dbReference type="Proteomes" id="UP001073227">
    <property type="component" value="Unassembled WGS sequence"/>
</dbReference>
<gene>
    <name evidence="2" type="ORF">OEG84_00875</name>
</gene>
<accession>A0ABT3Z3G5</accession>
<reference evidence="2" key="1">
    <citation type="submission" date="2022-10" db="EMBL/GenBank/DDBJ databases">
        <title>Hoeflea sp. G2-23, isolated from marine algae.</title>
        <authorList>
            <person name="Kristyanto S."/>
            <person name="Kim J.M."/>
            <person name="Jeon C.O."/>
        </authorList>
    </citation>
    <scope>NUCLEOTIDE SEQUENCE</scope>
    <source>
        <strain evidence="2">G2-23</strain>
    </source>
</reference>
<evidence type="ECO:0000259" key="1">
    <source>
        <dbReference type="Pfam" id="PF20057"/>
    </source>
</evidence>
<dbReference type="RefSeq" id="WP_267651986.1">
    <property type="nucleotide sequence ID" value="NZ_JAOVZR010000001.1"/>
</dbReference>
<organism evidence="2 3">
    <name type="scientific">Hoeflea algicola</name>
    <dbReference type="NCBI Taxonomy" id="2983763"/>
    <lineage>
        <taxon>Bacteria</taxon>
        <taxon>Pseudomonadati</taxon>
        <taxon>Pseudomonadota</taxon>
        <taxon>Alphaproteobacteria</taxon>
        <taxon>Hyphomicrobiales</taxon>
        <taxon>Rhizobiaceae</taxon>
        <taxon>Hoeflea</taxon>
    </lineage>
</organism>
<dbReference type="InterPro" id="IPR045599">
    <property type="entry name" value="DUF6456"/>
</dbReference>
<sequence>MPAAETRAARKALAGLIGFLAHGAERGIAEQDTVAGGKVALARADGACRTVQAQVVSVALRRGLIAERHCADTGRQGYISTPEGRAALKRWLCDPEHAFQDQHRRLSSRTDPDHGRMTINDSESPLAVLARLKGRDGAAFLGTDLVEAGERLRVDFTRGQLTPSVTQNWEPLRAGRTTGAAGGAGDLTEAALSARQRVEAAIAAVGPELSGVLLDVCCFLKLLTEVERERQWPARSAKLMLRTALAALARHYAVPKR</sequence>
<protein>
    <submittedName>
        <fullName evidence="2">DUF6456 domain-containing protein</fullName>
    </submittedName>
</protein>
<keyword evidence="3" id="KW-1185">Reference proteome</keyword>
<feature type="domain" description="DUF6456" evidence="1">
    <location>
        <begin position="118"/>
        <end position="253"/>
    </location>
</feature>
<evidence type="ECO:0000313" key="2">
    <source>
        <dbReference type="EMBL" id="MCY0146307.1"/>
    </source>
</evidence>
<evidence type="ECO:0000313" key="3">
    <source>
        <dbReference type="Proteomes" id="UP001073227"/>
    </source>
</evidence>
<comment type="caution">
    <text evidence="2">The sequence shown here is derived from an EMBL/GenBank/DDBJ whole genome shotgun (WGS) entry which is preliminary data.</text>
</comment>